<dbReference type="Pfam" id="PF01694">
    <property type="entry name" value="Rhomboid"/>
    <property type="match status" value="1"/>
</dbReference>
<sequence length="289" mass="32429">MQILVNVEQKSIALIFADYLKSININCEIKPALNDQQVIDGWAILCATQEIDRAKYEFEQFISQPNHPKYQQSAWQSGQSVKLNGSSGLSKQIKANFLAQAGPFTICIFALCWLVFAATFLLFGNSLYQLVIFNQAGDLNQTFAQPWRLLTPALFHYSLLHIAFNTMWWWQLGGQIEKNLGLNKIIILFITSALLSNIAQFYISGPNFGGLSGVVYATVGFVWWYGYLNPNKGIGLSNSIIGFMLFWLVLGYTDFMPINVANTAHLVGLISGVFYALLVTQLTKMKKIN</sequence>
<comment type="similarity">
    <text evidence="2">Belongs to the peptidase S54 family.</text>
</comment>
<keyword evidence="5 9" id="KW-0812">Transmembrane</keyword>
<dbReference type="GO" id="GO:0008233">
    <property type="term" value="F:peptidase activity"/>
    <property type="evidence" value="ECO:0007669"/>
    <property type="project" value="UniProtKB-KW"/>
</dbReference>
<evidence type="ECO:0000256" key="6">
    <source>
        <dbReference type="ARBA" id="ARBA00022801"/>
    </source>
</evidence>
<dbReference type="Gene3D" id="3.30.70.2350">
    <property type="match status" value="1"/>
</dbReference>
<dbReference type="Gene3D" id="1.20.1540.10">
    <property type="entry name" value="Rhomboid-like"/>
    <property type="match status" value="1"/>
</dbReference>
<dbReference type="EC" id="3.4.21.105" evidence="12"/>
<feature type="transmembrane region" description="Helical" evidence="9">
    <location>
        <begin position="240"/>
        <end position="258"/>
    </location>
</feature>
<dbReference type="GO" id="GO:0006508">
    <property type="term" value="P:proteolysis"/>
    <property type="evidence" value="ECO:0007669"/>
    <property type="project" value="UniProtKB-KW"/>
</dbReference>
<evidence type="ECO:0000256" key="5">
    <source>
        <dbReference type="ARBA" id="ARBA00022692"/>
    </source>
</evidence>
<evidence type="ECO:0000256" key="9">
    <source>
        <dbReference type="SAM" id="Phobius"/>
    </source>
</evidence>
<proteinExistence type="inferred from homology"/>
<evidence type="ECO:0000259" key="11">
    <source>
        <dbReference type="Pfam" id="PF12122"/>
    </source>
</evidence>
<keyword evidence="3" id="KW-1003">Cell membrane</keyword>
<dbReference type="RefSeq" id="WP_348391062.1">
    <property type="nucleotide sequence ID" value="NZ_CP134145.1"/>
</dbReference>
<evidence type="ECO:0000256" key="1">
    <source>
        <dbReference type="ARBA" id="ARBA00004141"/>
    </source>
</evidence>
<feature type="transmembrane region" description="Helical" evidence="9">
    <location>
        <begin position="209"/>
        <end position="228"/>
    </location>
</feature>
<reference evidence="13" key="1">
    <citation type="submission" date="2023-09" db="EMBL/GenBank/DDBJ databases">
        <authorList>
            <person name="Li S."/>
            <person name="Li X."/>
            <person name="Zhang C."/>
            <person name="Zhao Z."/>
        </authorList>
    </citation>
    <scope>NUCLEOTIDE SEQUENCE [LARGE SCALE GENOMIC DNA]</scope>
    <source>
        <strain evidence="13">SQ149</strain>
    </source>
</reference>
<feature type="transmembrane region" description="Helical" evidence="9">
    <location>
        <begin position="101"/>
        <end position="123"/>
    </location>
</feature>
<dbReference type="SUPFAM" id="SSF144091">
    <property type="entry name" value="Rhomboid-like"/>
    <property type="match status" value="1"/>
</dbReference>
<feature type="domain" description="Peptidase S54 GlpG peptidase N-terminal" evidence="11">
    <location>
        <begin position="1"/>
        <end position="80"/>
    </location>
</feature>
<evidence type="ECO:0000256" key="4">
    <source>
        <dbReference type="ARBA" id="ARBA00022519"/>
    </source>
</evidence>
<comment type="subcellular location">
    <subcellularLocation>
        <location evidence="1">Membrane</location>
        <topology evidence="1">Multi-pass membrane protein</topology>
    </subcellularLocation>
</comment>
<dbReference type="EMBL" id="CP134145">
    <property type="protein sequence ID" value="WNC71942.1"/>
    <property type="molecule type" value="Genomic_DNA"/>
</dbReference>
<evidence type="ECO:0000256" key="2">
    <source>
        <dbReference type="ARBA" id="ARBA00009045"/>
    </source>
</evidence>
<evidence type="ECO:0000256" key="8">
    <source>
        <dbReference type="ARBA" id="ARBA00023136"/>
    </source>
</evidence>
<accession>A0ABY9TSY5</accession>
<dbReference type="InterPro" id="IPR022764">
    <property type="entry name" value="Peptidase_S54_rhomboid_dom"/>
</dbReference>
<keyword evidence="7 9" id="KW-1133">Transmembrane helix</keyword>
<dbReference type="InterPro" id="IPR050925">
    <property type="entry name" value="Rhomboid_protease_S54"/>
</dbReference>
<keyword evidence="12" id="KW-0645">Protease</keyword>
<keyword evidence="13" id="KW-1185">Reference proteome</keyword>
<feature type="transmembrane region" description="Helical" evidence="9">
    <location>
        <begin position="182"/>
        <end position="203"/>
    </location>
</feature>
<evidence type="ECO:0000256" key="3">
    <source>
        <dbReference type="ARBA" id="ARBA00022475"/>
    </source>
</evidence>
<evidence type="ECO:0000259" key="10">
    <source>
        <dbReference type="Pfam" id="PF01694"/>
    </source>
</evidence>
<dbReference type="Pfam" id="PF12122">
    <property type="entry name" value="Rhomboid_N"/>
    <property type="match status" value="1"/>
</dbReference>
<dbReference type="PANTHER" id="PTHR43731">
    <property type="entry name" value="RHOMBOID PROTEASE"/>
    <property type="match status" value="1"/>
</dbReference>
<evidence type="ECO:0000313" key="13">
    <source>
        <dbReference type="Proteomes" id="UP001258994"/>
    </source>
</evidence>
<keyword evidence="8 9" id="KW-0472">Membrane</keyword>
<gene>
    <name evidence="12" type="primary">glpG</name>
    <name evidence="12" type="ORF">RGQ13_17765</name>
</gene>
<keyword evidence="4" id="KW-0997">Cell inner membrane</keyword>
<evidence type="ECO:0000313" key="12">
    <source>
        <dbReference type="EMBL" id="WNC71942.1"/>
    </source>
</evidence>
<protein>
    <submittedName>
        <fullName evidence="12">Rhomboid family intramembrane serine protease GlpG</fullName>
        <ecNumber evidence="12">3.4.21.105</ecNumber>
    </submittedName>
</protein>
<feature type="transmembrane region" description="Helical" evidence="9">
    <location>
        <begin position="149"/>
        <end position="170"/>
    </location>
</feature>
<keyword evidence="6 12" id="KW-0378">Hydrolase</keyword>
<feature type="transmembrane region" description="Helical" evidence="9">
    <location>
        <begin position="264"/>
        <end position="283"/>
    </location>
</feature>
<feature type="domain" description="Peptidase S54 rhomboid" evidence="10">
    <location>
        <begin position="145"/>
        <end position="280"/>
    </location>
</feature>
<dbReference type="InterPro" id="IPR035952">
    <property type="entry name" value="Rhomboid-like_sf"/>
</dbReference>
<evidence type="ECO:0000256" key="7">
    <source>
        <dbReference type="ARBA" id="ARBA00022989"/>
    </source>
</evidence>
<dbReference type="InterPro" id="IPR023662">
    <property type="entry name" value="Rhomboid_protease_GlpG"/>
</dbReference>
<organism evidence="12 13">
    <name type="scientific">Thalassotalea psychrophila</name>
    <dbReference type="NCBI Taxonomy" id="3065647"/>
    <lineage>
        <taxon>Bacteria</taxon>
        <taxon>Pseudomonadati</taxon>
        <taxon>Pseudomonadota</taxon>
        <taxon>Gammaproteobacteria</taxon>
        <taxon>Alteromonadales</taxon>
        <taxon>Colwelliaceae</taxon>
        <taxon>Thalassotalea</taxon>
    </lineage>
</organism>
<dbReference type="PANTHER" id="PTHR43731:SF14">
    <property type="entry name" value="PRESENILIN-ASSOCIATED RHOMBOID-LIKE PROTEIN, MITOCHONDRIAL"/>
    <property type="match status" value="1"/>
</dbReference>
<dbReference type="InterPro" id="IPR022732">
    <property type="entry name" value="Peptidase_S54_GlpG_N"/>
</dbReference>
<dbReference type="InterPro" id="IPR038236">
    <property type="entry name" value="GlpG_N_sf"/>
</dbReference>
<dbReference type="Proteomes" id="UP001258994">
    <property type="component" value="Chromosome"/>
</dbReference>
<dbReference type="NCBIfam" id="TIGR04239">
    <property type="entry name" value="rhombo_GlpG"/>
    <property type="match status" value="1"/>
</dbReference>
<name>A0ABY9TSY5_9GAMM</name>